<dbReference type="AlphaFoldDB" id="A0A1A8Q6L4"/>
<feature type="non-terminal residue" evidence="1">
    <location>
        <position position="74"/>
    </location>
</feature>
<protein>
    <submittedName>
        <fullName evidence="1">Uncharacterized protein</fullName>
    </submittedName>
</protein>
<name>A0A1A8Q6L4_9TELE</name>
<reference evidence="1" key="1">
    <citation type="submission" date="2016-05" db="EMBL/GenBank/DDBJ databases">
        <authorList>
            <person name="Lavstsen T."/>
            <person name="Jespersen J.S."/>
        </authorList>
    </citation>
    <scope>NUCLEOTIDE SEQUENCE</scope>
    <source>
        <tissue evidence="1">Brain</tissue>
    </source>
</reference>
<evidence type="ECO:0000313" key="1">
    <source>
        <dbReference type="EMBL" id="SBR88854.1"/>
    </source>
</evidence>
<dbReference type="EMBL" id="HAEI01004452">
    <property type="protein sequence ID" value="SBR88854.1"/>
    <property type="molecule type" value="Transcribed_RNA"/>
</dbReference>
<reference evidence="1" key="2">
    <citation type="submission" date="2016-06" db="EMBL/GenBank/DDBJ databases">
        <title>The genome of a short-lived fish provides insights into sex chromosome evolution and the genetic control of aging.</title>
        <authorList>
            <person name="Reichwald K."/>
            <person name="Felder M."/>
            <person name="Petzold A."/>
            <person name="Koch P."/>
            <person name="Groth M."/>
            <person name="Platzer M."/>
        </authorList>
    </citation>
    <scope>NUCLEOTIDE SEQUENCE</scope>
    <source>
        <tissue evidence="1">Brain</tissue>
    </source>
</reference>
<feature type="non-terminal residue" evidence="1">
    <location>
        <position position="1"/>
    </location>
</feature>
<organism evidence="1">
    <name type="scientific">Nothobranchius rachovii</name>
    <name type="common">bluefin notho</name>
    <dbReference type="NCBI Taxonomy" id="451742"/>
    <lineage>
        <taxon>Eukaryota</taxon>
        <taxon>Metazoa</taxon>
        <taxon>Chordata</taxon>
        <taxon>Craniata</taxon>
        <taxon>Vertebrata</taxon>
        <taxon>Euteleostomi</taxon>
        <taxon>Actinopterygii</taxon>
        <taxon>Neopterygii</taxon>
        <taxon>Teleostei</taxon>
        <taxon>Neoteleostei</taxon>
        <taxon>Acanthomorphata</taxon>
        <taxon>Ovalentaria</taxon>
        <taxon>Atherinomorphae</taxon>
        <taxon>Cyprinodontiformes</taxon>
        <taxon>Nothobranchiidae</taxon>
        <taxon>Nothobranchius</taxon>
    </lineage>
</organism>
<gene>
    <name evidence="1" type="primary">Nfu_g_1_019912</name>
</gene>
<sequence length="74" mass="8484">WLIFYYSRLVDVAYTNTCSCLNLMDLIYSSVLDAFRLLMFERATDLEGGGWKNPCLTHGLDTWEATSPLLHSFS</sequence>
<accession>A0A1A8Q6L4</accession>
<proteinExistence type="predicted"/>